<evidence type="ECO:0000313" key="3">
    <source>
        <dbReference type="Proteomes" id="UP000005580"/>
    </source>
</evidence>
<keyword evidence="1" id="KW-0732">Signal</keyword>
<dbReference type="Proteomes" id="UP000005580">
    <property type="component" value="Unassembled WGS sequence"/>
</dbReference>
<name>E7RQ38_9BACT</name>
<dbReference type="eggNOG" id="ENOG502ZP1F">
    <property type="taxonomic scope" value="Bacteria"/>
</dbReference>
<dbReference type="HOGENOM" id="CLU_936449_0_0_10"/>
<dbReference type="RefSeq" id="WP_004368572.1">
    <property type="nucleotide sequence ID" value="NZ_GL833118.1"/>
</dbReference>
<accession>E7RQ38</accession>
<dbReference type="STRING" id="28134.SAMN05444288_1588"/>
<proteinExistence type="predicted"/>
<keyword evidence="3" id="KW-1185">Reference proteome</keyword>
<evidence type="ECO:0000256" key="1">
    <source>
        <dbReference type="SAM" id="SignalP"/>
    </source>
</evidence>
<comment type="caution">
    <text evidence="2">The sequence shown here is derived from an EMBL/GenBank/DDBJ whole genome shotgun (WGS) entry which is preliminary data.</text>
</comment>
<dbReference type="AlphaFoldDB" id="E7RQ38"/>
<feature type="chain" id="PRO_5003224128" evidence="1">
    <location>
        <begin position="22"/>
        <end position="297"/>
    </location>
</feature>
<dbReference type="EMBL" id="AEPE02000004">
    <property type="protein sequence ID" value="EFZ37231.1"/>
    <property type="molecule type" value="Genomic_DNA"/>
</dbReference>
<feature type="signal peptide" evidence="1">
    <location>
        <begin position="1"/>
        <end position="21"/>
    </location>
</feature>
<evidence type="ECO:0000313" key="2">
    <source>
        <dbReference type="EMBL" id="EFZ37231.1"/>
    </source>
</evidence>
<gene>
    <name evidence="2" type="ORF">HMPREF0663_11289</name>
</gene>
<sequence>MKTKILLAALGCLLLTGCWTSGDDYRATSSGRIVLRYTEQTLTCFTDLLRFARQFGEYIRQDTPEKRDSVKELYFKYAKLEEGTDPMHNQKIYNLVSMNRDSRPYYTVTFKDFESSTWTVQASSGINGDTIFYNLKIKDADSDTWTISESNCAPKASYYFSNDERNANNDDRDEPYRYAFSCTNETWTVNWAAKNNKSLDFTIAGKGTMESYKTPKLKIQYNITEPIRVLTAGDFGSWVEDYRYYRQDNRFTHWQEGTFTLRVTDNIDHVTDDYNFRIRPENVVDISFKGYQDTYRR</sequence>
<protein>
    <submittedName>
        <fullName evidence="2">Uncharacterized protein</fullName>
    </submittedName>
</protein>
<reference evidence="2" key="1">
    <citation type="submission" date="2011-01" db="EMBL/GenBank/DDBJ databases">
        <authorList>
            <person name="Muzny D."/>
            <person name="Qin X."/>
            <person name="Buhay C."/>
            <person name="Dugan-Rocha S."/>
            <person name="Ding Y."/>
            <person name="Chen G."/>
            <person name="Hawes A."/>
            <person name="Holder M."/>
            <person name="Jhangiani S."/>
            <person name="Johnson A."/>
            <person name="Khan Z."/>
            <person name="Li Z."/>
            <person name="Liu W."/>
            <person name="Liu X."/>
            <person name="Perez L."/>
            <person name="Shen H."/>
            <person name="Wang Q."/>
            <person name="Watt J."/>
            <person name="Xi L."/>
            <person name="Xin Y."/>
            <person name="Zhou J."/>
            <person name="Deng J."/>
            <person name="Jiang H."/>
            <person name="Liu Y."/>
            <person name="Qu J."/>
            <person name="Song X.-Z."/>
            <person name="Zhang L."/>
            <person name="Villasana D."/>
            <person name="Johnson A."/>
            <person name="Liu J."/>
            <person name="Liyanage D."/>
            <person name="Lorensuhewa L."/>
            <person name="Robinson T."/>
            <person name="Song A."/>
            <person name="Song B.-B."/>
            <person name="Dinh H."/>
            <person name="Thornton R."/>
            <person name="Coyle M."/>
            <person name="Francisco L."/>
            <person name="Jackson L."/>
            <person name="Javaid M."/>
            <person name="Korchina V."/>
            <person name="Kovar C."/>
            <person name="Mata R."/>
            <person name="Mathew T."/>
            <person name="Ngo R."/>
            <person name="Nguyen L."/>
            <person name="Nguyen N."/>
            <person name="Okwuonu G."/>
            <person name="Ongeri F."/>
            <person name="Pham C."/>
            <person name="Simmons D."/>
            <person name="Wilczek-Boney K."/>
            <person name="Hale W."/>
            <person name="Jakkamsetti A."/>
            <person name="Pham P."/>
            <person name="Ruth R."/>
            <person name="San Lucas F."/>
            <person name="Warren J."/>
            <person name="Zhang J."/>
            <person name="Zhao Z."/>
            <person name="Zhou C."/>
            <person name="Zhu D."/>
            <person name="Lee S."/>
            <person name="Bess C."/>
            <person name="Blankenburg K."/>
            <person name="Forbes L."/>
            <person name="Fu Q."/>
            <person name="Gubbala S."/>
            <person name="Hirani K."/>
            <person name="Jayaseelan J.C."/>
            <person name="Lara F."/>
            <person name="Munidasa M."/>
            <person name="Palculict T."/>
            <person name="Patil S."/>
            <person name="Pu L.-L."/>
            <person name="Saada N."/>
            <person name="Tang L."/>
            <person name="Weissenberger G."/>
            <person name="Zhu Y."/>
            <person name="Hemphill L."/>
            <person name="Shang Y."/>
            <person name="Youmans B."/>
            <person name="Ayvaz T."/>
            <person name="Ross M."/>
            <person name="Santibanez J."/>
            <person name="Aqrawi P."/>
            <person name="Gross S."/>
            <person name="Joshi V."/>
            <person name="Fowler G."/>
            <person name="Nazareth L."/>
            <person name="Reid J."/>
            <person name="Worley K."/>
            <person name="Petrosino J."/>
            <person name="Highlander S."/>
            <person name="Gibbs R."/>
        </authorList>
    </citation>
    <scope>NUCLEOTIDE SEQUENCE [LARGE SCALE GENOMIC DNA]</scope>
    <source>
        <strain evidence="2">ATCC 33269</strain>
    </source>
</reference>
<dbReference type="PROSITE" id="PS51257">
    <property type="entry name" value="PROKAR_LIPOPROTEIN"/>
    <property type="match status" value="1"/>
</dbReference>
<organism evidence="2 3">
    <name type="scientific">Hoylesella oralis ATCC 33269</name>
    <dbReference type="NCBI Taxonomy" id="873533"/>
    <lineage>
        <taxon>Bacteria</taxon>
        <taxon>Pseudomonadati</taxon>
        <taxon>Bacteroidota</taxon>
        <taxon>Bacteroidia</taxon>
        <taxon>Bacteroidales</taxon>
        <taxon>Prevotellaceae</taxon>
        <taxon>Hoylesella</taxon>
    </lineage>
</organism>